<proteinExistence type="inferred from homology"/>
<evidence type="ECO:0000313" key="10">
    <source>
        <dbReference type="EMBL" id="EOD45145.1"/>
    </source>
</evidence>
<keyword evidence="4 9" id="KW-0812">Transmembrane</keyword>
<sequence>MAHSSEKGREISAAISEVGRGSGVDNHQTSVEHAARQLNATVEEVVAAQEYAQNLSLEETKQLAGQLFEKHHYPVGKAAERYLPDVAFTFFGYRLRLNPGPFNKKEHMLISIMASVGKTLPSSSLFNWIAWIAPENFNLTAITGVKKGLGFNPLPTFDWNVATHNIDPLVIPFAVTLNTFIGCFLGGITLIGLYYTNTYHTGYLPINTNSMFNHYAKSYNVSAVLDDRGWLDEEKYQAYSPVYLAASSLTMYCYLAEFIGGAWLPGNALAMNFFKCYGYVTTAHALAFANDLKLAHYVKIPPRTTFWAQCAATLVSAFVCTGVMNFQMRNIHDICESDQKDKFTCPGVNTYFTAAVLFGSMGARKVFGKGGQYTALLSAFPVGAAVPIIFFLIQRRLPKTHWFRRAHPIPLLNGGSLWSPYNIAYMWPAVLPGWLSMVYIRRRYLNFWAKYNYVLSAALSTAIAISAVIIFFAVEYHGYAIDWWGNSPDSGCESSTCTRLKLPSGEYFGPRIGTYA</sequence>
<name>R1G156_BOTPV</name>
<accession>R1G156</accession>
<evidence type="ECO:0000256" key="9">
    <source>
        <dbReference type="SAM" id="Phobius"/>
    </source>
</evidence>
<keyword evidence="7 9" id="KW-1133">Transmembrane helix</keyword>
<evidence type="ECO:0000256" key="5">
    <source>
        <dbReference type="ARBA" id="ARBA00022856"/>
    </source>
</evidence>
<organism evidence="10 11">
    <name type="scientific">Botryosphaeria parva (strain UCR-NP2)</name>
    <name type="common">Grapevine canker fungus</name>
    <name type="synonym">Neofusicoccum parvum</name>
    <dbReference type="NCBI Taxonomy" id="1287680"/>
    <lineage>
        <taxon>Eukaryota</taxon>
        <taxon>Fungi</taxon>
        <taxon>Dikarya</taxon>
        <taxon>Ascomycota</taxon>
        <taxon>Pezizomycotina</taxon>
        <taxon>Dothideomycetes</taxon>
        <taxon>Dothideomycetes incertae sedis</taxon>
        <taxon>Botryosphaeriales</taxon>
        <taxon>Botryosphaeriaceae</taxon>
        <taxon>Neofusicoccum</taxon>
    </lineage>
</organism>
<dbReference type="OMA" id="IHDICES"/>
<comment type="similarity">
    <text evidence="2">Belongs to the oligopeptide OPT transporter family.</text>
</comment>
<dbReference type="Proteomes" id="UP000013521">
    <property type="component" value="Unassembled WGS sequence"/>
</dbReference>
<evidence type="ECO:0000313" key="11">
    <source>
        <dbReference type="Proteomes" id="UP000013521"/>
    </source>
</evidence>
<dbReference type="GO" id="GO:0015031">
    <property type="term" value="P:protein transport"/>
    <property type="evidence" value="ECO:0007669"/>
    <property type="project" value="UniProtKB-KW"/>
</dbReference>
<dbReference type="EMBL" id="KB916635">
    <property type="protein sequence ID" value="EOD45145.1"/>
    <property type="molecule type" value="Genomic_DNA"/>
</dbReference>
<dbReference type="OrthoDB" id="9986677at2759"/>
<evidence type="ECO:0000256" key="8">
    <source>
        <dbReference type="ARBA" id="ARBA00023136"/>
    </source>
</evidence>
<evidence type="ECO:0000256" key="1">
    <source>
        <dbReference type="ARBA" id="ARBA00004141"/>
    </source>
</evidence>
<dbReference type="KEGG" id="npa:UCRNP2_8145"/>
<protein>
    <submittedName>
        <fullName evidence="10">Putative oligopeptide transporter 2 protein</fullName>
    </submittedName>
</protein>
<evidence type="ECO:0000256" key="2">
    <source>
        <dbReference type="ARBA" id="ARBA00008807"/>
    </source>
</evidence>
<feature type="transmembrane region" description="Helical" evidence="9">
    <location>
        <begin position="452"/>
        <end position="474"/>
    </location>
</feature>
<evidence type="ECO:0000256" key="7">
    <source>
        <dbReference type="ARBA" id="ARBA00022989"/>
    </source>
</evidence>
<comment type="subcellular location">
    <subcellularLocation>
        <location evidence="1">Membrane</location>
        <topology evidence="1">Multi-pass membrane protein</topology>
    </subcellularLocation>
</comment>
<feature type="transmembrane region" description="Helical" evidence="9">
    <location>
        <begin position="306"/>
        <end position="326"/>
    </location>
</feature>
<feature type="transmembrane region" description="Helical" evidence="9">
    <location>
        <begin position="242"/>
        <end position="264"/>
    </location>
</feature>
<dbReference type="InterPro" id="IPR004813">
    <property type="entry name" value="OPT"/>
</dbReference>
<evidence type="ECO:0000256" key="6">
    <source>
        <dbReference type="ARBA" id="ARBA00022927"/>
    </source>
</evidence>
<dbReference type="PANTHER" id="PTHR22601">
    <property type="entry name" value="ISP4 LIKE PROTEIN"/>
    <property type="match status" value="1"/>
</dbReference>
<feature type="transmembrane region" description="Helical" evidence="9">
    <location>
        <begin position="169"/>
        <end position="195"/>
    </location>
</feature>
<dbReference type="AlphaFoldDB" id="R1G156"/>
<keyword evidence="5" id="KW-0571">Peptide transport</keyword>
<evidence type="ECO:0000256" key="3">
    <source>
        <dbReference type="ARBA" id="ARBA00022448"/>
    </source>
</evidence>
<gene>
    <name evidence="10" type="ORF">UCRNP2_8145</name>
</gene>
<keyword evidence="3" id="KW-0813">Transport</keyword>
<dbReference type="InterPro" id="IPR004648">
    <property type="entry name" value="Oligpept_transpt"/>
</dbReference>
<dbReference type="eggNOG" id="KOG2262">
    <property type="taxonomic scope" value="Eukaryota"/>
</dbReference>
<reference evidence="11" key="1">
    <citation type="journal article" date="2013" name="Genome Announc.">
        <title>Draft genome sequence of Neofusicoccum parvum isolate UCR-NP2, a fungal vascular pathogen associated with grapevine cankers.</title>
        <authorList>
            <person name="Blanco-Ulate B."/>
            <person name="Rolshausen P."/>
            <person name="Cantu D."/>
        </authorList>
    </citation>
    <scope>NUCLEOTIDE SEQUENCE [LARGE SCALE GENOMIC DNA]</scope>
    <source>
        <strain evidence="11">UCR-NP2</strain>
    </source>
</reference>
<dbReference type="Pfam" id="PF03169">
    <property type="entry name" value="OPT"/>
    <property type="match status" value="2"/>
</dbReference>
<keyword evidence="6" id="KW-0653">Protein transport</keyword>
<dbReference type="HOGENOM" id="CLU_527839_0_0_1"/>
<evidence type="ECO:0000256" key="4">
    <source>
        <dbReference type="ARBA" id="ARBA00022692"/>
    </source>
</evidence>
<dbReference type="GO" id="GO:0016020">
    <property type="term" value="C:membrane"/>
    <property type="evidence" value="ECO:0007669"/>
    <property type="project" value="UniProtKB-SubCell"/>
</dbReference>
<dbReference type="NCBIfam" id="TIGR00728">
    <property type="entry name" value="OPT_sfam"/>
    <property type="match status" value="1"/>
</dbReference>
<dbReference type="GO" id="GO:0035673">
    <property type="term" value="F:oligopeptide transmembrane transporter activity"/>
    <property type="evidence" value="ECO:0007669"/>
    <property type="project" value="InterPro"/>
</dbReference>
<feature type="transmembrane region" description="Helical" evidence="9">
    <location>
        <begin position="423"/>
        <end position="440"/>
    </location>
</feature>
<keyword evidence="8 9" id="KW-0472">Membrane</keyword>
<feature type="transmembrane region" description="Helical" evidence="9">
    <location>
        <begin position="373"/>
        <end position="393"/>
    </location>
</feature>